<reference evidence="4" key="1">
    <citation type="submission" date="2020-01" db="EMBL/GenBank/DDBJ databases">
        <title>Draft genome sequence of the Termite Coptotermes fromosanus.</title>
        <authorList>
            <person name="Itakura S."/>
            <person name="Yosikawa Y."/>
            <person name="Umezawa K."/>
        </authorList>
    </citation>
    <scope>NUCLEOTIDE SEQUENCE [LARGE SCALE GENOMIC DNA]</scope>
</reference>
<dbReference type="Gene3D" id="1.20.1250.20">
    <property type="entry name" value="MFS general substrate transporter like domains"/>
    <property type="match status" value="2"/>
</dbReference>
<feature type="transmembrane region" description="Helical" evidence="2">
    <location>
        <begin position="407"/>
        <end position="424"/>
    </location>
</feature>
<feature type="transmembrane region" description="Helical" evidence="2">
    <location>
        <begin position="459"/>
        <end position="482"/>
    </location>
</feature>
<keyword evidence="2" id="KW-1133">Transmembrane helix</keyword>
<dbReference type="EMBL" id="BLKM01008101">
    <property type="protein sequence ID" value="GFG32521.1"/>
    <property type="molecule type" value="Genomic_DNA"/>
</dbReference>
<dbReference type="CDD" id="cd17352">
    <property type="entry name" value="MFS_MCT_SLC16"/>
    <property type="match status" value="1"/>
</dbReference>
<proteinExistence type="predicted"/>
<dbReference type="Pfam" id="PF07690">
    <property type="entry name" value="MFS_1"/>
    <property type="match status" value="2"/>
</dbReference>
<dbReference type="OrthoDB" id="5667at2759"/>
<feature type="transmembrane region" description="Helical" evidence="2">
    <location>
        <begin position="16"/>
        <end position="35"/>
    </location>
</feature>
<dbReference type="GO" id="GO:0008028">
    <property type="term" value="F:monocarboxylic acid transmembrane transporter activity"/>
    <property type="evidence" value="ECO:0007669"/>
    <property type="project" value="TreeGrafter"/>
</dbReference>
<evidence type="ECO:0000313" key="4">
    <source>
        <dbReference type="Proteomes" id="UP000502823"/>
    </source>
</evidence>
<feature type="transmembrane region" description="Helical" evidence="2">
    <location>
        <begin position="176"/>
        <end position="197"/>
    </location>
</feature>
<name>A0A6L2PIV5_COPFO</name>
<dbReference type="InParanoid" id="A0A6L2PIV5"/>
<comment type="caution">
    <text evidence="3">The sequence shown here is derived from an EMBL/GenBank/DDBJ whole genome shotgun (WGS) entry which is preliminary data.</text>
</comment>
<dbReference type="AlphaFoldDB" id="A0A6L2PIV5"/>
<evidence type="ECO:0008006" key="5">
    <source>
        <dbReference type="Google" id="ProtNLM"/>
    </source>
</evidence>
<gene>
    <name evidence="3" type="ORF">Cfor_06241</name>
</gene>
<dbReference type="FunFam" id="1.20.1250.20:FF:000434">
    <property type="entry name" value="Blast:Monocarboxylate transporter 4"/>
    <property type="match status" value="1"/>
</dbReference>
<feature type="transmembrane region" description="Helical" evidence="2">
    <location>
        <begin position="529"/>
        <end position="549"/>
    </location>
</feature>
<dbReference type="FunFam" id="1.20.1250.20:FF:000437">
    <property type="entry name" value="Blast:Monocarboxylate transporter 4"/>
    <property type="match status" value="1"/>
</dbReference>
<dbReference type="PANTHER" id="PTHR11360">
    <property type="entry name" value="MONOCARBOXYLATE TRANSPORTER"/>
    <property type="match status" value="1"/>
</dbReference>
<evidence type="ECO:0000256" key="1">
    <source>
        <dbReference type="SAM" id="MobiDB-lite"/>
    </source>
</evidence>
<feature type="transmembrane region" description="Helical" evidence="2">
    <location>
        <begin position="494"/>
        <end position="517"/>
    </location>
</feature>
<dbReference type="InterPro" id="IPR050327">
    <property type="entry name" value="Proton-linked_MCT"/>
</dbReference>
<accession>A0A6L2PIV5</accession>
<dbReference type="Proteomes" id="UP000502823">
    <property type="component" value="Unassembled WGS sequence"/>
</dbReference>
<protein>
    <recommendedName>
        <fullName evidence="5">Major facilitator superfamily (MFS) profile domain-containing protein</fullName>
    </recommendedName>
</protein>
<feature type="compositionally biased region" description="Polar residues" evidence="1">
    <location>
        <begin position="615"/>
        <end position="626"/>
    </location>
</feature>
<evidence type="ECO:0000313" key="3">
    <source>
        <dbReference type="EMBL" id="GFG32521.1"/>
    </source>
</evidence>
<dbReference type="SUPFAM" id="SSF103473">
    <property type="entry name" value="MFS general substrate transporter"/>
    <property type="match status" value="1"/>
</dbReference>
<keyword evidence="2" id="KW-0812">Transmembrane</keyword>
<feature type="transmembrane region" description="Helical" evidence="2">
    <location>
        <begin position="117"/>
        <end position="138"/>
    </location>
</feature>
<sequence length="626" mass="68235">MGEVHKDSKLVAPDGGWGWIVVIGVSVVNLATRSIEPSFGLLFGDKLRGLGVETTGASAIMSTLDATINFSGLFVGPLIRKYSYRKVALVGSALSALGLIATFPAESMAHMISTYSIVGGLGVGFAWSSTFVALNHYFSKKRGQAVGLSMVGTGLGMLAMPQAVQLLLEAYSFRGAVLVLGGISLHAIVGSMLLQPVKWHVKTEKHMKIEETEQHESKGTECETQLPLVEKSDVAALTASAPADIEKQEPTGKKQSQHLFRIVSTASMLSHRRKVSVISSISSMDFTGSTAHVHTHVVSDDEDDHFGGLVMKKLGRKRSSAARNCAKKLLPTSEKKKVKDEPKLSTHPSHESYWKRVVHFMDLDLLKDPIYLNILFGLSIFYVAEVNFKMVVPFFLHDLGYTKQDTAFFLSMTAVSDILARAVLPPICDRVKITRRILFMIAAIFLGLSRSVLAEQTDYTALMATLVISGLFRGATLINFTLTISEYCSLDKLPAAFGLHMVAKGLFIVILSPPIGVIRDVSGSYPLCIHSQTLLILICVAAWAIEYIVTRTSSKKKKGATASTDNTVNDTDAQYVILIILWISKTLSTMPERYSIPLSSTAVRRTDDGSGQKHIVQTSYGKSRVM</sequence>
<dbReference type="InterPro" id="IPR036259">
    <property type="entry name" value="MFS_trans_sf"/>
</dbReference>
<feature type="transmembrane region" description="Helical" evidence="2">
    <location>
        <begin position="436"/>
        <end position="453"/>
    </location>
</feature>
<keyword evidence="4" id="KW-1185">Reference proteome</keyword>
<feature type="transmembrane region" description="Helical" evidence="2">
    <location>
        <begin position="145"/>
        <end position="164"/>
    </location>
</feature>
<keyword evidence="2" id="KW-0472">Membrane</keyword>
<feature type="transmembrane region" description="Helical" evidence="2">
    <location>
        <begin position="370"/>
        <end position="395"/>
    </location>
</feature>
<organism evidence="3 4">
    <name type="scientific">Coptotermes formosanus</name>
    <name type="common">Formosan subterranean termite</name>
    <dbReference type="NCBI Taxonomy" id="36987"/>
    <lineage>
        <taxon>Eukaryota</taxon>
        <taxon>Metazoa</taxon>
        <taxon>Ecdysozoa</taxon>
        <taxon>Arthropoda</taxon>
        <taxon>Hexapoda</taxon>
        <taxon>Insecta</taxon>
        <taxon>Pterygota</taxon>
        <taxon>Neoptera</taxon>
        <taxon>Polyneoptera</taxon>
        <taxon>Dictyoptera</taxon>
        <taxon>Blattodea</taxon>
        <taxon>Blattoidea</taxon>
        <taxon>Termitoidae</taxon>
        <taxon>Rhinotermitidae</taxon>
        <taxon>Coptotermes</taxon>
    </lineage>
</organism>
<dbReference type="PANTHER" id="PTHR11360:SF163">
    <property type="entry name" value="MONOCARBOXYLATE TRANSPORTER 9-LIKE PROTEIN"/>
    <property type="match status" value="1"/>
</dbReference>
<evidence type="ECO:0000256" key="2">
    <source>
        <dbReference type="SAM" id="Phobius"/>
    </source>
</evidence>
<feature type="transmembrane region" description="Helical" evidence="2">
    <location>
        <begin position="87"/>
        <end position="105"/>
    </location>
</feature>
<feature type="region of interest" description="Disordered" evidence="1">
    <location>
        <begin position="603"/>
        <end position="626"/>
    </location>
</feature>
<dbReference type="InterPro" id="IPR011701">
    <property type="entry name" value="MFS"/>
</dbReference>